<dbReference type="Gene3D" id="3.40.50.720">
    <property type="entry name" value="NAD(P)-binding Rossmann-like Domain"/>
    <property type="match status" value="1"/>
</dbReference>
<dbReference type="Pfam" id="PF00107">
    <property type="entry name" value="ADH_zinc_N"/>
    <property type="match status" value="1"/>
</dbReference>
<gene>
    <name evidence="4" type="ORF">BSL82_04345</name>
</gene>
<dbReference type="InterPro" id="IPR013149">
    <property type="entry name" value="ADH-like_C"/>
</dbReference>
<evidence type="ECO:0000256" key="1">
    <source>
        <dbReference type="ARBA" id="ARBA00023002"/>
    </source>
</evidence>
<dbReference type="AlphaFoldDB" id="A0A1L3ZSM1"/>
<feature type="domain" description="Alcohol dehydrogenase-like C-terminal" evidence="2">
    <location>
        <begin position="175"/>
        <end position="280"/>
    </location>
</feature>
<dbReference type="InterPro" id="IPR036291">
    <property type="entry name" value="NAD(P)-bd_dom_sf"/>
</dbReference>
<reference evidence="5" key="1">
    <citation type="submission" date="2016-11" db="EMBL/GenBank/DDBJ databases">
        <title>Complete Genome Sequence of alachlor-degrading Sphingomonas sp. strain JJ-A5.</title>
        <authorList>
            <person name="Lee H."/>
            <person name="Ka J.-O."/>
        </authorList>
    </citation>
    <scope>NUCLEOTIDE SEQUENCE [LARGE SCALE GENOMIC DNA]</scope>
    <source>
        <strain evidence="5">JJ-A5</strain>
    </source>
</reference>
<dbReference type="Pfam" id="PF16884">
    <property type="entry name" value="ADH_N_2"/>
    <property type="match status" value="1"/>
</dbReference>
<evidence type="ECO:0000259" key="2">
    <source>
        <dbReference type="Pfam" id="PF00107"/>
    </source>
</evidence>
<dbReference type="PANTHER" id="PTHR43205">
    <property type="entry name" value="PROSTAGLANDIN REDUCTASE"/>
    <property type="match status" value="1"/>
</dbReference>
<sequence>MQTYEGKAIVLASRPTGKPAPDNFRVEDIAISHVPDGKVLIQNLWLSIEPYMMLSMKGSIPMSQRVHANRLNRLSDLYVSGVDIGQVMCGPTIARILVSKRDDFRAGDMVVAYGGWQDILIDDGSALLRIDPSAGHVTAQLGVLGIPGFTAYGAMREIAQPKAGETVVVSAAFGPVGSVAGQMARLAGARSVGIASGPDKCRRLVTDLGFDVALDRLVPDFAAQLAEACPNGIDVYFENVGGMIWWTVLPLLNERARIPLCGLVSRYASDGVDDGIDRSMEVIEAIQYKRLLIRGVSVFDYVPLEADFYREMAGWVERGDIRYVEDVAEGLASAPQALIDVLKGRNNGKMLVRLGRR</sequence>
<dbReference type="STRING" id="1921510.BSL82_04345"/>
<dbReference type="InterPro" id="IPR045010">
    <property type="entry name" value="MDR_fam"/>
</dbReference>
<protein>
    <recommendedName>
        <fullName evidence="6">NADP-dependent oxidoreductase</fullName>
    </recommendedName>
</protein>
<dbReference type="FunFam" id="3.40.50.720:FF:000121">
    <property type="entry name" value="Prostaglandin reductase 2"/>
    <property type="match status" value="1"/>
</dbReference>
<keyword evidence="1" id="KW-0560">Oxidoreductase</keyword>
<evidence type="ECO:0000313" key="4">
    <source>
        <dbReference type="EMBL" id="API58636.1"/>
    </source>
</evidence>
<dbReference type="PANTHER" id="PTHR43205:SF7">
    <property type="entry name" value="PROSTAGLANDIN REDUCTASE 1"/>
    <property type="match status" value="1"/>
</dbReference>
<evidence type="ECO:0000259" key="3">
    <source>
        <dbReference type="Pfam" id="PF16884"/>
    </source>
</evidence>
<dbReference type="InterPro" id="IPR011032">
    <property type="entry name" value="GroES-like_sf"/>
</dbReference>
<dbReference type="RefSeq" id="WP_072596198.1">
    <property type="nucleotide sequence ID" value="NZ_CP018221.1"/>
</dbReference>
<feature type="domain" description="Oxidoreductase N-terminal" evidence="3">
    <location>
        <begin position="7"/>
        <end position="129"/>
    </location>
</feature>
<dbReference type="CDD" id="cd05288">
    <property type="entry name" value="PGDH"/>
    <property type="match status" value="1"/>
</dbReference>
<dbReference type="OrthoDB" id="9805663at2"/>
<accession>A0A1L3ZSM1</accession>
<keyword evidence="5" id="KW-1185">Reference proteome</keyword>
<evidence type="ECO:0000313" key="5">
    <source>
        <dbReference type="Proteomes" id="UP000182063"/>
    </source>
</evidence>
<evidence type="ECO:0008006" key="6">
    <source>
        <dbReference type="Google" id="ProtNLM"/>
    </source>
</evidence>
<dbReference type="SUPFAM" id="SSF51735">
    <property type="entry name" value="NAD(P)-binding Rossmann-fold domains"/>
    <property type="match status" value="1"/>
</dbReference>
<dbReference type="EMBL" id="CP018221">
    <property type="protein sequence ID" value="API58636.1"/>
    <property type="molecule type" value="Genomic_DNA"/>
</dbReference>
<organism evidence="4 5">
    <name type="scientific">Tardibacter chloracetimidivorans</name>
    <dbReference type="NCBI Taxonomy" id="1921510"/>
    <lineage>
        <taxon>Bacteria</taxon>
        <taxon>Pseudomonadati</taxon>
        <taxon>Pseudomonadota</taxon>
        <taxon>Alphaproteobacteria</taxon>
        <taxon>Sphingomonadales</taxon>
        <taxon>Sphingomonadaceae</taxon>
        <taxon>Tardibacter</taxon>
    </lineage>
</organism>
<proteinExistence type="predicted"/>
<dbReference type="KEGG" id="sphj:BSL82_04345"/>
<dbReference type="GO" id="GO:0016628">
    <property type="term" value="F:oxidoreductase activity, acting on the CH-CH group of donors, NAD or NADP as acceptor"/>
    <property type="evidence" value="ECO:0007669"/>
    <property type="project" value="InterPro"/>
</dbReference>
<dbReference type="Proteomes" id="UP000182063">
    <property type="component" value="Chromosome"/>
</dbReference>
<dbReference type="Gene3D" id="3.90.180.10">
    <property type="entry name" value="Medium-chain alcohol dehydrogenases, catalytic domain"/>
    <property type="match status" value="1"/>
</dbReference>
<dbReference type="InterPro" id="IPR041694">
    <property type="entry name" value="ADH_N_2"/>
</dbReference>
<dbReference type="SUPFAM" id="SSF50129">
    <property type="entry name" value="GroES-like"/>
    <property type="match status" value="1"/>
</dbReference>
<name>A0A1L3ZSM1_9SPHN</name>